<evidence type="ECO:0000313" key="18">
    <source>
        <dbReference type="Proteomes" id="UP000636709"/>
    </source>
</evidence>
<feature type="binding site" evidence="12">
    <location>
        <position position="33"/>
    </location>
    <ligand>
        <name>ATP</name>
        <dbReference type="ChEBI" id="CHEBI:30616"/>
    </ligand>
</feature>
<dbReference type="InterPro" id="IPR011009">
    <property type="entry name" value="Kinase-like_dom_sf"/>
</dbReference>
<dbReference type="InterPro" id="IPR004041">
    <property type="entry name" value="NAF_dom"/>
</dbReference>
<dbReference type="Gene3D" id="1.10.510.10">
    <property type="entry name" value="Transferase(Phosphotransferase) domain 1"/>
    <property type="match status" value="1"/>
</dbReference>
<evidence type="ECO:0000256" key="2">
    <source>
        <dbReference type="ARBA" id="ARBA00006234"/>
    </source>
</evidence>
<dbReference type="PANTHER" id="PTHR43895">
    <property type="entry name" value="CALCIUM/CALMODULIN-DEPENDENT PROTEIN KINASE KINASE-RELATED"/>
    <property type="match status" value="1"/>
</dbReference>
<dbReference type="PROSITE" id="PS00107">
    <property type="entry name" value="PROTEIN_KINASE_ATP"/>
    <property type="match status" value="1"/>
</dbReference>
<keyword evidence="14" id="KW-1133">Transmembrane helix</keyword>
<evidence type="ECO:0000256" key="9">
    <source>
        <dbReference type="ARBA" id="ARBA00023211"/>
    </source>
</evidence>
<accession>A0A835ES36</accession>
<comment type="similarity">
    <text evidence="2">Belongs to the protein kinase superfamily. CAMK Ser/Thr protein kinase family. SNF1 subfamily.</text>
</comment>
<sequence length="532" mass="60111">MGRYEIGKQLGQGTFAKVFYARNLTTNQAVAIKMINKDKVVKVGLMEQIKREISIMRLVKHPHVLQLFEVMASKSKIYFVLEYAKGGELFNKIAKGGKLSEDAARKYFHQLISAVDYCHSRGVYHRDLKPENLLLDDNENLKVSDFGLSALAESKRQDGLLHTTCGTPAYVAPEVLSRKGYDGAKADIWSCGIILFVLVAGYLPFHDTNLMEMYRKISRAEFRCPRGFSTELKDLLHKILDPDPTTRISISRIKRSVWYRKPVEANAKKNDTETTENACTGEATTSGLTECSTSEGNQGSLSLPNLNAFDIISLSTGFNLSRFFEDKYGRREERFTTRQPATTVFTKLKELSKRLKLKVKKKENGTLKLAAPKEGKKGVLELDAEIFEVAPSLLLVELKKTNGDTMEYQKLVKEEIRPALKDIVWVWQGDQHQHSQPTPQEQQSQPPISPQQPHELLQASLTQQEQKDMLKGTLAPQEPLDQLQSPSAQEQREQLAPQEPLYQLQSPSAQEQREQLSPQEPLDQSPLPVTLE</sequence>
<evidence type="ECO:0000256" key="7">
    <source>
        <dbReference type="ARBA" id="ARBA00022777"/>
    </source>
</evidence>
<dbReference type="EC" id="2.7.11.1" evidence="3"/>
<dbReference type="CDD" id="cd14663">
    <property type="entry name" value="STKc_SnRK3"/>
    <property type="match status" value="1"/>
</dbReference>
<evidence type="ECO:0000256" key="4">
    <source>
        <dbReference type="ARBA" id="ARBA00022527"/>
    </source>
</evidence>
<evidence type="ECO:0000313" key="17">
    <source>
        <dbReference type="EMBL" id="KAF8716867.1"/>
    </source>
</evidence>
<keyword evidence="18" id="KW-1185">Reference proteome</keyword>
<evidence type="ECO:0000259" key="15">
    <source>
        <dbReference type="PROSITE" id="PS50011"/>
    </source>
</evidence>
<dbReference type="CDD" id="cd12195">
    <property type="entry name" value="CIPK_C"/>
    <property type="match status" value="1"/>
</dbReference>
<feature type="domain" description="Protein kinase" evidence="15">
    <location>
        <begin position="4"/>
        <end position="259"/>
    </location>
</feature>
<dbReference type="PANTHER" id="PTHR43895:SF30">
    <property type="entry name" value="CBL-INTERACTING PROTEIN KINASE 11"/>
    <property type="match status" value="1"/>
</dbReference>
<comment type="catalytic activity">
    <reaction evidence="11">
        <text>L-seryl-[protein] + ATP = O-phospho-L-seryl-[protein] + ADP + H(+)</text>
        <dbReference type="Rhea" id="RHEA:17989"/>
        <dbReference type="Rhea" id="RHEA-COMP:9863"/>
        <dbReference type="Rhea" id="RHEA-COMP:11604"/>
        <dbReference type="ChEBI" id="CHEBI:15378"/>
        <dbReference type="ChEBI" id="CHEBI:29999"/>
        <dbReference type="ChEBI" id="CHEBI:30616"/>
        <dbReference type="ChEBI" id="CHEBI:83421"/>
        <dbReference type="ChEBI" id="CHEBI:456216"/>
        <dbReference type="EC" id="2.7.11.1"/>
    </reaction>
</comment>
<dbReference type="GO" id="GO:0004674">
    <property type="term" value="F:protein serine/threonine kinase activity"/>
    <property type="evidence" value="ECO:0007669"/>
    <property type="project" value="UniProtKB-KW"/>
</dbReference>
<dbReference type="PROSITE" id="PS50816">
    <property type="entry name" value="NAF"/>
    <property type="match status" value="1"/>
</dbReference>
<keyword evidence="4" id="KW-0723">Serine/threonine-protein kinase</keyword>
<keyword evidence="14" id="KW-0812">Transmembrane</keyword>
<dbReference type="GO" id="GO:0005524">
    <property type="term" value="F:ATP binding"/>
    <property type="evidence" value="ECO:0007669"/>
    <property type="project" value="UniProtKB-UniRule"/>
</dbReference>
<dbReference type="SUPFAM" id="SSF56112">
    <property type="entry name" value="Protein kinase-like (PK-like)"/>
    <property type="match status" value="1"/>
</dbReference>
<comment type="cofactor">
    <cofactor evidence="1">
        <name>Mn(2+)</name>
        <dbReference type="ChEBI" id="CHEBI:29035"/>
    </cofactor>
</comment>
<evidence type="ECO:0000256" key="8">
    <source>
        <dbReference type="ARBA" id="ARBA00022840"/>
    </source>
</evidence>
<comment type="catalytic activity">
    <reaction evidence="10">
        <text>L-threonyl-[protein] + ATP = O-phospho-L-threonyl-[protein] + ADP + H(+)</text>
        <dbReference type="Rhea" id="RHEA:46608"/>
        <dbReference type="Rhea" id="RHEA-COMP:11060"/>
        <dbReference type="Rhea" id="RHEA-COMP:11605"/>
        <dbReference type="ChEBI" id="CHEBI:15378"/>
        <dbReference type="ChEBI" id="CHEBI:30013"/>
        <dbReference type="ChEBI" id="CHEBI:30616"/>
        <dbReference type="ChEBI" id="CHEBI:61977"/>
        <dbReference type="ChEBI" id="CHEBI:456216"/>
        <dbReference type="EC" id="2.7.11.1"/>
    </reaction>
</comment>
<dbReference type="Pfam" id="PF03822">
    <property type="entry name" value="NAF"/>
    <property type="match status" value="1"/>
</dbReference>
<gene>
    <name evidence="17" type="ORF">HU200_025966</name>
</gene>
<dbReference type="Proteomes" id="UP000636709">
    <property type="component" value="Unassembled WGS sequence"/>
</dbReference>
<dbReference type="InterPro" id="IPR008271">
    <property type="entry name" value="Ser/Thr_kinase_AS"/>
</dbReference>
<dbReference type="OrthoDB" id="650722at2759"/>
<evidence type="ECO:0000256" key="1">
    <source>
        <dbReference type="ARBA" id="ARBA00001936"/>
    </source>
</evidence>
<dbReference type="GO" id="GO:0007165">
    <property type="term" value="P:signal transduction"/>
    <property type="evidence" value="ECO:0007669"/>
    <property type="project" value="InterPro"/>
</dbReference>
<evidence type="ECO:0000259" key="16">
    <source>
        <dbReference type="PROSITE" id="PS50816"/>
    </source>
</evidence>
<keyword evidence="7" id="KW-0418">Kinase</keyword>
<dbReference type="PROSITE" id="PS00108">
    <property type="entry name" value="PROTEIN_KINASE_ST"/>
    <property type="match status" value="1"/>
</dbReference>
<dbReference type="InterPro" id="IPR000719">
    <property type="entry name" value="Prot_kinase_dom"/>
</dbReference>
<feature type="compositionally biased region" description="Polar residues" evidence="13">
    <location>
        <begin position="503"/>
        <end position="518"/>
    </location>
</feature>
<comment type="caution">
    <text evidence="17">The sequence shown here is derived from an EMBL/GenBank/DDBJ whole genome shotgun (WGS) entry which is preliminary data.</text>
</comment>
<dbReference type="InterPro" id="IPR018451">
    <property type="entry name" value="NAF/FISL_domain"/>
</dbReference>
<keyword evidence="9" id="KW-0464">Manganese</keyword>
<dbReference type="AlphaFoldDB" id="A0A835ES36"/>
<keyword evidence="14" id="KW-0472">Membrane</keyword>
<protein>
    <recommendedName>
        <fullName evidence="3">non-specific serine/threonine protein kinase</fullName>
        <ecNumber evidence="3">2.7.11.1</ecNumber>
    </recommendedName>
</protein>
<dbReference type="Gene3D" id="3.30.310.80">
    <property type="entry name" value="Kinase associated domain 1, KA1"/>
    <property type="match status" value="1"/>
</dbReference>
<feature type="compositionally biased region" description="Low complexity" evidence="13">
    <location>
        <begin position="434"/>
        <end position="454"/>
    </location>
</feature>
<proteinExistence type="inferred from homology"/>
<evidence type="ECO:0000256" key="14">
    <source>
        <dbReference type="SAM" id="Phobius"/>
    </source>
</evidence>
<evidence type="ECO:0000256" key="5">
    <source>
        <dbReference type="ARBA" id="ARBA00022679"/>
    </source>
</evidence>
<reference evidence="17" key="1">
    <citation type="submission" date="2020-07" db="EMBL/GenBank/DDBJ databases">
        <title>Genome sequence and genetic diversity analysis of an under-domesticated orphan crop, white fonio (Digitaria exilis).</title>
        <authorList>
            <person name="Bennetzen J.L."/>
            <person name="Chen S."/>
            <person name="Ma X."/>
            <person name="Wang X."/>
            <person name="Yssel A.E.J."/>
            <person name="Chaluvadi S.R."/>
            <person name="Johnson M."/>
            <person name="Gangashetty P."/>
            <person name="Hamidou F."/>
            <person name="Sanogo M.D."/>
            <person name="Zwaenepoel A."/>
            <person name="Wallace J."/>
            <person name="Van De Peer Y."/>
            <person name="Van Deynze A."/>
        </authorList>
    </citation>
    <scope>NUCLEOTIDE SEQUENCE</scope>
    <source>
        <tissue evidence="17">Leaves</tissue>
    </source>
</reference>
<name>A0A835ES36_9POAL</name>
<evidence type="ECO:0000256" key="3">
    <source>
        <dbReference type="ARBA" id="ARBA00012513"/>
    </source>
</evidence>
<dbReference type="PROSITE" id="PS50011">
    <property type="entry name" value="PROTEIN_KINASE_DOM"/>
    <property type="match status" value="1"/>
</dbReference>
<dbReference type="FunFam" id="1.10.510.10:FF:000279">
    <property type="entry name" value="Non-specific serine/threonine protein kinase"/>
    <property type="match status" value="1"/>
</dbReference>
<organism evidence="17 18">
    <name type="scientific">Digitaria exilis</name>
    <dbReference type="NCBI Taxonomy" id="1010633"/>
    <lineage>
        <taxon>Eukaryota</taxon>
        <taxon>Viridiplantae</taxon>
        <taxon>Streptophyta</taxon>
        <taxon>Embryophyta</taxon>
        <taxon>Tracheophyta</taxon>
        <taxon>Spermatophyta</taxon>
        <taxon>Magnoliopsida</taxon>
        <taxon>Liliopsida</taxon>
        <taxon>Poales</taxon>
        <taxon>Poaceae</taxon>
        <taxon>PACMAD clade</taxon>
        <taxon>Panicoideae</taxon>
        <taxon>Panicodae</taxon>
        <taxon>Paniceae</taxon>
        <taxon>Anthephorinae</taxon>
        <taxon>Digitaria</taxon>
    </lineage>
</organism>
<dbReference type="InterPro" id="IPR017441">
    <property type="entry name" value="Protein_kinase_ATP_BS"/>
</dbReference>
<keyword evidence="8 12" id="KW-0067">ATP-binding</keyword>
<evidence type="ECO:0000256" key="13">
    <source>
        <dbReference type="SAM" id="MobiDB-lite"/>
    </source>
</evidence>
<evidence type="ECO:0000256" key="6">
    <source>
        <dbReference type="ARBA" id="ARBA00022741"/>
    </source>
</evidence>
<dbReference type="EMBL" id="JACEFO010001719">
    <property type="protein sequence ID" value="KAF8716867.1"/>
    <property type="molecule type" value="Genomic_DNA"/>
</dbReference>
<dbReference type="FunFam" id="3.30.200.20:FF:000096">
    <property type="entry name" value="Non-specific serine/threonine protein kinase"/>
    <property type="match status" value="1"/>
</dbReference>
<feature type="domain" description="NAF" evidence="16">
    <location>
        <begin position="301"/>
        <end position="325"/>
    </location>
</feature>
<keyword evidence="5" id="KW-0808">Transferase</keyword>
<evidence type="ECO:0000256" key="12">
    <source>
        <dbReference type="PROSITE-ProRule" id="PRU10141"/>
    </source>
</evidence>
<keyword evidence="6 12" id="KW-0547">Nucleotide-binding</keyword>
<evidence type="ECO:0000256" key="11">
    <source>
        <dbReference type="ARBA" id="ARBA00048679"/>
    </source>
</evidence>
<feature type="transmembrane region" description="Helical" evidence="14">
    <location>
        <begin position="186"/>
        <end position="205"/>
    </location>
</feature>
<dbReference type="Pfam" id="PF00069">
    <property type="entry name" value="Pkinase"/>
    <property type="match status" value="1"/>
</dbReference>
<dbReference type="FunFam" id="3.30.310.80:FF:000005">
    <property type="entry name" value="Non-specific serine/threonine protein kinase"/>
    <property type="match status" value="1"/>
</dbReference>
<evidence type="ECO:0000256" key="10">
    <source>
        <dbReference type="ARBA" id="ARBA00047899"/>
    </source>
</evidence>
<feature type="region of interest" description="Disordered" evidence="13">
    <location>
        <begin position="429"/>
        <end position="532"/>
    </location>
</feature>
<dbReference type="SMART" id="SM00220">
    <property type="entry name" value="S_TKc"/>
    <property type="match status" value="1"/>
</dbReference>